<evidence type="ECO:0000313" key="1">
    <source>
        <dbReference type="EMBL" id="CAF4818054.1"/>
    </source>
</evidence>
<feature type="non-terminal residue" evidence="1">
    <location>
        <position position="1"/>
    </location>
</feature>
<accession>A0A821Q251</accession>
<proteinExistence type="predicted"/>
<gene>
    <name evidence="1" type="ORF">UJA718_LOCUS42032</name>
</gene>
<organism evidence="1 2">
    <name type="scientific">Rotaria socialis</name>
    <dbReference type="NCBI Taxonomy" id="392032"/>
    <lineage>
        <taxon>Eukaryota</taxon>
        <taxon>Metazoa</taxon>
        <taxon>Spiralia</taxon>
        <taxon>Gnathifera</taxon>
        <taxon>Rotifera</taxon>
        <taxon>Eurotatoria</taxon>
        <taxon>Bdelloidea</taxon>
        <taxon>Philodinida</taxon>
        <taxon>Philodinidae</taxon>
        <taxon>Rotaria</taxon>
    </lineage>
</organism>
<dbReference type="AlphaFoldDB" id="A0A821Q251"/>
<name>A0A821Q251_9BILA</name>
<evidence type="ECO:0000313" key="2">
    <source>
        <dbReference type="Proteomes" id="UP000663873"/>
    </source>
</evidence>
<dbReference type="EMBL" id="CAJOBP010052358">
    <property type="protein sequence ID" value="CAF4818054.1"/>
    <property type="molecule type" value="Genomic_DNA"/>
</dbReference>
<keyword evidence="2" id="KW-1185">Reference proteome</keyword>
<dbReference type="Proteomes" id="UP000663873">
    <property type="component" value="Unassembled WGS sequence"/>
</dbReference>
<comment type="caution">
    <text evidence="1">The sequence shown here is derived from an EMBL/GenBank/DDBJ whole genome shotgun (WGS) entry which is preliminary data.</text>
</comment>
<sequence>FLDVRTKTLAYEWKTTLGTGGEKNFIFL</sequence>
<reference evidence="1" key="1">
    <citation type="submission" date="2021-02" db="EMBL/GenBank/DDBJ databases">
        <authorList>
            <person name="Nowell W R."/>
        </authorList>
    </citation>
    <scope>NUCLEOTIDE SEQUENCE</scope>
</reference>
<protein>
    <submittedName>
        <fullName evidence="1">Uncharacterized protein</fullName>
    </submittedName>
</protein>